<dbReference type="Proteomes" id="UP001500274">
    <property type="component" value="Unassembled WGS sequence"/>
</dbReference>
<keyword evidence="1" id="KW-0805">Transcription regulation</keyword>
<accession>A0ABN3PFZ1</accession>
<evidence type="ECO:0000313" key="7">
    <source>
        <dbReference type="EMBL" id="GAA2580262.1"/>
    </source>
</evidence>
<dbReference type="SUPFAM" id="SSF46689">
    <property type="entry name" value="Homeodomain-like"/>
    <property type="match status" value="1"/>
</dbReference>
<comment type="caution">
    <text evidence="7">The sequence shown here is derived from an EMBL/GenBank/DDBJ whole genome shotgun (WGS) entry which is preliminary data.</text>
</comment>
<dbReference type="InterPro" id="IPR001647">
    <property type="entry name" value="HTH_TetR"/>
</dbReference>
<feature type="domain" description="HTH tetR-type" evidence="6">
    <location>
        <begin position="45"/>
        <end position="105"/>
    </location>
</feature>
<sequence>MRPGPPRPGAAFRNETPQLDDITGQIGERMISMLNVSSVRDAGDLTMRARIRDAAIEVFAEAGFDRATVRQIAAHAGASPALVLHHYGSKAGLREECDEHVVSTLLADRTIAIDDPTAQGIDAVLAGVGVHAGRLGYLVRLLADPGDAGRRVFDAFLEHTRKMLRDVGDKWQTQTMSDPEATALLLTAYGLAPLLLQGQIARVLGVDPLGPEGARRLALPGLELFTHGLFQDDSLLTAAKEALARPAGPRSDKGDGDPNQDPDPPAAR</sequence>
<keyword evidence="3" id="KW-0804">Transcription</keyword>
<gene>
    <name evidence="7" type="ORF">GCM10009862_19340</name>
</gene>
<feature type="DNA-binding region" description="H-T-H motif" evidence="4">
    <location>
        <begin position="68"/>
        <end position="87"/>
    </location>
</feature>
<keyword evidence="2 4" id="KW-0238">DNA-binding</keyword>
<dbReference type="Pfam" id="PF00440">
    <property type="entry name" value="TetR_N"/>
    <property type="match status" value="1"/>
</dbReference>
<dbReference type="EMBL" id="BAAARI010000012">
    <property type="protein sequence ID" value="GAA2580262.1"/>
    <property type="molecule type" value="Genomic_DNA"/>
</dbReference>
<dbReference type="InterPro" id="IPR009057">
    <property type="entry name" value="Homeodomain-like_sf"/>
</dbReference>
<dbReference type="InterPro" id="IPR050109">
    <property type="entry name" value="HTH-type_TetR-like_transc_reg"/>
</dbReference>
<evidence type="ECO:0000256" key="4">
    <source>
        <dbReference type="PROSITE-ProRule" id="PRU00335"/>
    </source>
</evidence>
<evidence type="ECO:0000259" key="6">
    <source>
        <dbReference type="PROSITE" id="PS50977"/>
    </source>
</evidence>
<dbReference type="Pfam" id="PF17933">
    <property type="entry name" value="TetR_C_25"/>
    <property type="match status" value="1"/>
</dbReference>
<evidence type="ECO:0000313" key="8">
    <source>
        <dbReference type="Proteomes" id="UP001500274"/>
    </source>
</evidence>
<dbReference type="PANTHER" id="PTHR30055:SF234">
    <property type="entry name" value="HTH-TYPE TRANSCRIPTIONAL REGULATOR BETI"/>
    <property type="match status" value="1"/>
</dbReference>
<feature type="region of interest" description="Disordered" evidence="5">
    <location>
        <begin position="242"/>
        <end position="268"/>
    </location>
</feature>
<keyword evidence="8" id="KW-1185">Reference proteome</keyword>
<protein>
    <submittedName>
        <fullName evidence="7">TetR/AcrR family transcriptional regulator</fullName>
    </submittedName>
</protein>
<evidence type="ECO:0000256" key="2">
    <source>
        <dbReference type="ARBA" id="ARBA00023125"/>
    </source>
</evidence>
<dbReference type="PRINTS" id="PR00455">
    <property type="entry name" value="HTHTETR"/>
</dbReference>
<evidence type="ECO:0000256" key="5">
    <source>
        <dbReference type="SAM" id="MobiDB-lite"/>
    </source>
</evidence>
<proteinExistence type="predicted"/>
<name>A0ABN3PFZ1_9MICO</name>
<dbReference type="PANTHER" id="PTHR30055">
    <property type="entry name" value="HTH-TYPE TRANSCRIPTIONAL REGULATOR RUTR"/>
    <property type="match status" value="1"/>
</dbReference>
<organism evidence="7 8">
    <name type="scientific">Microbacterium binotii</name>
    <dbReference type="NCBI Taxonomy" id="462710"/>
    <lineage>
        <taxon>Bacteria</taxon>
        <taxon>Bacillati</taxon>
        <taxon>Actinomycetota</taxon>
        <taxon>Actinomycetes</taxon>
        <taxon>Micrococcales</taxon>
        <taxon>Microbacteriaceae</taxon>
        <taxon>Microbacterium</taxon>
    </lineage>
</organism>
<dbReference type="Gene3D" id="1.10.357.10">
    <property type="entry name" value="Tetracycline Repressor, domain 2"/>
    <property type="match status" value="1"/>
</dbReference>
<evidence type="ECO:0000256" key="1">
    <source>
        <dbReference type="ARBA" id="ARBA00023015"/>
    </source>
</evidence>
<reference evidence="7 8" key="1">
    <citation type="journal article" date="2019" name="Int. J. Syst. Evol. Microbiol.">
        <title>The Global Catalogue of Microorganisms (GCM) 10K type strain sequencing project: providing services to taxonomists for standard genome sequencing and annotation.</title>
        <authorList>
            <consortium name="The Broad Institute Genomics Platform"/>
            <consortium name="The Broad Institute Genome Sequencing Center for Infectious Disease"/>
            <person name="Wu L."/>
            <person name="Ma J."/>
        </authorList>
    </citation>
    <scope>NUCLEOTIDE SEQUENCE [LARGE SCALE GENOMIC DNA]</scope>
    <source>
        <strain evidence="7 8">JCM 16365</strain>
    </source>
</reference>
<dbReference type="InterPro" id="IPR041484">
    <property type="entry name" value="TetR_C_25"/>
</dbReference>
<evidence type="ECO:0000256" key="3">
    <source>
        <dbReference type="ARBA" id="ARBA00023163"/>
    </source>
</evidence>
<dbReference type="PROSITE" id="PS50977">
    <property type="entry name" value="HTH_TETR_2"/>
    <property type="match status" value="1"/>
</dbReference>